<protein>
    <submittedName>
        <fullName evidence="2">Peptidase M64-like protein</fullName>
    </submittedName>
</protein>
<keyword evidence="3" id="KW-1185">Reference proteome</keyword>
<dbReference type="InterPro" id="IPR024079">
    <property type="entry name" value="MetalloPept_cat_dom_sf"/>
</dbReference>
<organism evidence="2 3">
    <name type="scientific">Mangrovibacterium diazotrophicum</name>
    <dbReference type="NCBI Taxonomy" id="1261403"/>
    <lineage>
        <taxon>Bacteria</taxon>
        <taxon>Pseudomonadati</taxon>
        <taxon>Bacteroidota</taxon>
        <taxon>Bacteroidia</taxon>
        <taxon>Marinilabiliales</taxon>
        <taxon>Prolixibacteraceae</taxon>
        <taxon>Mangrovibacterium</taxon>
    </lineage>
</organism>
<dbReference type="InterPro" id="IPR019026">
    <property type="entry name" value="Peptidase_M64_IgA"/>
</dbReference>
<name>A0A419VUZ8_9BACT</name>
<dbReference type="InterPro" id="IPR032625">
    <property type="entry name" value="M64_N"/>
</dbReference>
<sequence>MKRSLFIFIILLLSVSGYTQKTFEKYFEPKTLRVDFTLAGDSKSTELFLEQLKKQGSWAGSRTHLVDERNYGNFRCSLTDAESREVIYSNGFGSLFQEWQTTAEAEEISRSYYHVLLLPFPKRDVNFKIEMRNWDGGYEELINLPIDPRDYFIVDEAKPDYPVKTIMENGKHQNKVDLVFLPEGYTADEMGKFEADIKRLIDYMFAMSPYDKHKTDFNLYAVMVPSAESGTDIPGDKVYKNTAFNSTFYTFDSPRYLTTRDLKSVHDAAAAAVYDQVYVLVNSATYGGGGFYNYLNLTSVDNERSPQVFVHEFGHGFAGLADEYYSSDVSYEEFYNLKVEPWEPNITTLVDFDRKWKSMIEPGTPQPTPRTAKYSKVIGVFEGGGYTAKGIYSPMIDCRMKTNEAAGFCPVCSKAIEEAIRLNCE</sequence>
<dbReference type="InterPro" id="IPR038171">
    <property type="entry name" value="M64_N_sf"/>
</dbReference>
<reference evidence="2 3" key="1">
    <citation type="submission" date="2018-09" db="EMBL/GenBank/DDBJ databases">
        <title>Genomic Encyclopedia of Archaeal and Bacterial Type Strains, Phase II (KMG-II): from individual species to whole genera.</title>
        <authorList>
            <person name="Goeker M."/>
        </authorList>
    </citation>
    <scope>NUCLEOTIDE SEQUENCE [LARGE SCALE GENOMIC DNA]</scope>
    <source>
        <strain evidence="2 3">DSM 27148</strain>
    </source>
</reference>
<dbReference type="EMBL" id="RAPN01000006">
    <property type="protein sequence ID" value="RKD85183.1"/>
    <property type="molecule type" value="Genomic_DNA"/>
</dbReference>
<dbReference type="Pfam" id="PF09471">
    <property type="entry name" value="Peptidase_M64"/>
    <property type="match status" value="2"/>
</dbReference>
<feature type="domain" description="Peptidase M64 N-terminal" evidence="1">
    <location>
        <begin position="23"/>
        <end position="137"/>
    </location>
</feature>
<dbReference type="GO" id="GO:0008237">
    <property type="term" value="F:metallopeptidase activity"/>
    <property type="evidence" value="ECO:0007669"/>
    <property type="project" value="InterPro"/>
</dbReference>
<accession>A0A419VUZ8</accession>
<dbReference type="Gene3D" id="2.60.40.3250">
    <property type="entry name" value="Peptidase M64, N-terminal domain"/>
    <property type="match status" value="1"/>
</dbReference>
<dbReference type="Proteomes" id="UP000283387">
    <property type="component" value="Unassembled WGS sequence"/>
</dbReference>
<evidence type="ECO:0000313" key="2">
    <source>
        <dbReference type="EMBL" id="RKD85183.1"/>
    </source>
</evidence>
<dbReference type="RefSeq" id="WP_120275856.1">
    <property type="nucleotide sequence ID" value="NZ_RAPN01000006.1"/>
</dbReference>
<dbReference type="OrthoDB" id="127762at2"/>
<proteinExistence type="predicted"/>
<evidence type="ECO:0000313" key="3">
    <source>
        <dbReference type="Proteomes" id="UP000283387"/>
    </source>
</evidence>
<comment type="caution">
    <text evidence="2">The sequence shown here is derived from an EMBL/GenBank/DDBJ whole genome shotgun (WGS) entry which is preliminary data.</text>
</comment>
<dbReference type="AlphaFoldDB" id="A0A419VUZ8"/>
<dbReference type="Pfam" id="PF16217">
    <property type="entry name" value="M64_N"/>
    <property type="match status" value="1"/>
</dbReference>
<dbReference type="Gene3D" id="3.40.390.10">
    <property type="entry name" value="Collagenase (Catalytic Domain)"/>
    <property type="match status" value="1"/>
</dbReference>
<gene>
    <name evidence="2" type="ORF">BC643_4702</name>
</gene>
<evidence type="ECO:0000259" key="1">
    <source>
        <dbReference type="Pfam" id="PF16217"/>
    </source>
</evidence>